<feature type="compositionally biased region" description="Basic and acidic residues" evidence="1">
    <location>
        <begin position="81"/>
        <end position="100"/>
    </location>
</feature>
<feature type="region of interest" description="Disordered" evidence="1">
    <location>
        <begin position="81"/>
        <end position="134"/>
    </location>
</feature>
<dbReference type="EMBL" id="JAAMPC010000002">
    <property type="protein sequence ID" value="KAG2328820.1"/>
    <property type="molecule type" value="Genomic_DNA"/>
</dbReference>
<proteinExistence type="predicted"/>
<dbReference type="Proteomes" id="UP000886595">
    <property type="component" value="Unassembled WGS sequence"/>
</dbReference>
<gene>
    <name evidence="2" type="ORF">Bca52824_011548</name>
</gene>
<evidence type="ECO:0000313" key="2">
    <source>
        <dbReference type="EMBL" id="KAG2328820.1"/>
    </source>
</evidence>
<feature type="non-terminal residue" evidence="2">
    <location>
        <position position="1"/>
    </location>
</feature>
<comment type="caution">
    <text evidence="2">The sequence shown here is derived from an EMBL/GenBank/DDBJ whole genome shotgun (WGS) entry which is preliminary data.</text>
</comment>
<protein>
    <submittedName>
        <fullName evidence="2">Uncharacterized protein</fullName>
    </submittedName>
</protein>
<name>A0A8X7WGJ1_BRACI</name>
<evidence type="ECO:0000256" key="1">
    <source>
        <dbReference type="SAM" id="MobiDB-lite"/>
    </source>
</evidence>
<dbReference type="AlphaFoldDB" id="A0A8X7WGJ1"/>
<reference evidence="2 3" key="1">
    <citation type="submission" date="2020-02" db="EMBL/GenBank/DDBJ databases">
        <authorList>
            <person name="Ma Q."/>
            <person name="Huang Y."/>
            <person name="Song X."/>
            <person name="Pei D."/>
        </authorList>
    </citation>
    <scope>NUCLEOTIDE SEQUENCE [LARGE SCALE GENOMIC DNA]</scope>
    <source>
        <strain evidence="2">Sxm20200214</strain>
        <tissue evidence="2">Leaf</tissue>
    </source>
</reference>
<evidence type="ECO:0000313" key="3">
    <source>
        <dbReference type="Proteomes" id="UP000886595"/>
    </source>
</evidence>
<sequence length="134" mass="15230">DITKLEDSFTDKSDLFSVISVTGIGDMFLHTDYTRKGEMEDERVNLILDRIRDKFDWSNTEWLVIEPEETEMEEAVTKDIDAEAGKSVDDTDAEAVKKDIDADEETSSVEVLGKGKRKVHDEGAETRKKKLLCK</sequence>
<dbReference type="OrthoDB" id="1110418at2759"/>
<accession>A0A8X7WGJ1</accession>
<keyword evidence="3" id="KW-1185">Reference proteome</keyword>
<organism evidence="2 3">
    <name type="scientific">Brassica carinata</name>
    <name type="common">Ethiopian mustard</name>
    <name type="synonym">Abyssinian cabbage</name>
    <dbReference type="NCBI Taxonomy" id="52824"/>
    <lineage>
        <taxon>Eukaryota</taxon>
        <taxon>Viridiplantae</taxon>
        <taxon>Streptophyta</taxon>
        <taxon>Embryophyta</taxon>
        <taxon>Tracheophyta</taxon>
        <taxon>Spermatophyta</taxon>
        <taxon>Magnoliopsida</taxon>
        <taxon>eudicotyledons</taxon>
        <taxon>Gunneridae</taxon>
        <taxon>Pentapetalae</taxon>
        <taxon>rosids</taxon>
        <taxon>malvids</taxon>
        <taxon>Brassicales</taxon>
        <taxon>Brassicaceae</taxon>
        <taxon>Brassiceae</taxon>
        <taxon>Brassica</taxon>
    </lineage>
</organism>